<keyword evidence="1" id="KW-1133">Transmembrane helix</keyword>
<proteinExistence type="predicted"/>
<reference evidence="2 3" key="1">
    <citation type="submission" date="2012-02" db="EMBL/GenBank/DDBJ databases">
        <title>Complete sequence of chromosome of Singulisphaera acidiphila DSM 18658.</title>
        <authorList>
            <consortium name="US DOE Joint Genome Institute (JGI-PGF)"/>
            <person name="Lucas S."/>
            <person name="Copeland A."/>
            <person name="Lapidus A."/>
            <person name="Glavina del Rio T."/>
            <person name="Dalin E."/>
            <person name="Tice H."/>
            <person name="Bruce D."/>
            <person name="Goodwin L."/>
            <person name="Pitluck S."/>
            <person name="Peters L."/>
            <person name="Ovchinnikova G."/>
            <person name="Chertkov O."/>
            <person name="Kyrpides N."/>
            <person name="Mavromatis K."/>
            <person name="Ivanova N."/>
            <person name="Brettin T."/>
            <person name="Detter J.C."/>
            <person name="Han C."/>
            <person name="Larimer F."/>
            <person name="Land M."/>
            <person name="Hauser L."/>
            <person name="Markowitz V."/>
            <person name="Cheng J.-F."/>
            <person name="Hugenholtz P."/>
            <person name="Woyke T."/>
            <person name="Wu D."/>
            <person name="Tindall B."/>
            <person name="Pomrenke H."/>
            <person name="Brambilla E."/>
            <person name="Klenk H.-P."/>
            <person name="Eisen J.A."/>
        </authorList>
    </citation>
    <scope>NUCLEOTIDE SEQUENCE [LARGE SCALE GENOMIC DNA]</scope>
    <source>
        <strain evidence="3">ATCC BAA-1392 / DSM 18658 / VKM B-2454 / MOB10</strain>
    </source>
</reference>
<evidence type="ECO:0000313" key="2">
    <source>
        <dbReference type="EMBL" id="AGA26877.1"/>
    </source>
</evidence>
<dbReference type="Proteomes" id="UP000010798">
    <property type="component" value="Chromosome"/>
</dbReference>
<keyword evidence="1" id="KW-0812">Transmembrane</keyword>
<accession>L0DCD4</accession>
<dbReference type="HOGENOM" id="CLU_1255257_0_0_0"/>
<keyword evidence="3" id="KW-1185">Reference proteome</keyword>
<organism evidence="2 3">
    <name type="scientific">Singulisphaera acidiphila (strain ATCC BAA-1392 / DSM 18658 / VKM B-2454 / MOB10)</name>
    <dbReference type="NCBI Taxonomy" id="886293"/>
    <lineage>
        <taxon>Bacteria</taxon>
        <taxon>Pseudomonadati</taxon>
        <taxon>Planctomycetota</taxon>
        <taxon>Planctomycetia</taxon>
        <taxon>Isosphaerales</taxon>
        <taxon>Isosphaeraceae</taxon>
        <taxon>Singulisphaera</taxon>
    </lineage>
</organism>
<dbReference type="AlphaFoldDB" id="L0DCD4"/>
<evidence type="ECO:0000256" key="1">
    <source>
        <dbReference type="SAM" id="Phobius"/>
    </source>
</evidence>
<feature type="transmembrane region" description="Helical" evidence="1">
    <location>
        <begin position="69"/>
        <end position="86"/>
    </location>
</feature>
<name>L0DCD4_SINAD</name>
<feature type="transmembrane region" description="Helical" evidence="1">
    <location>
        <begin position="6"/>
        <end position="25"/>
    </location>
</feature>
<evidence type="ECO:0000313" key="3">
    <source>
        <dbReference type="Proteomes" id="UP000010798"/>
    </source>
</evidence>
<dbReference type="EMBL" id="CP003364">
    <property type="protein sequence ID" value="AGA26877.1"/>
    <property type="molecule type" value="Genomic_DNA"/>
</dbReference>
<feature type="transmembrane region" description="Helical" evidence="1">
    <location>
        <begin position="183"/>
        <end position="202"/>
    </location>
</feature>
<dbReference type="OrthoDB" id="287186at2"/>
<dbReference type="STRING" id="886293.Sinac_2575"/>
<feature type="transmembrane region" description="Helical" evidence="1">
    <location>
        <begin position="37"/>
        <end position="57"/>
    </location>
</feature>
<dbReference type="RefSeq" id="WP_015246029.1">
    <property type="nucleotide sequence ID" value="NC_019892.1"/>
</dbReference>
<sequence length="220" mass="24216">MISHWHYAFSVGLLVLYLVILARWHGGRYPRVVSGPADFAFLTFGIGGLVLFGPIGQTLARILFDKPNALDWLALASGMTLAALLISRRAWRRLVVYHVDAATLDRVLEELLTPDAGHFVRTIHGFEDPVRRKGIRIEVSSHWMTATIEAYGHEPERLIHALEGGLVDRLRTRSSLPSKVGELFLAGSALILLLGTAGWLLAQPQALAALRGFIERLPGG</sequence>
<dbReference type="KEGG" id="saci:Sinac_2575"/>
<protein>
    <submittedName>
        <fullName evidence="2">Uncharacterized protein</fullName>
    </submittedName>
</protein>
<gene>
    <name evidence="2" type="ordered locus">Sinac_2575</name>
</gene>
<keyword evidence="1" id="KW-0472">Membrane</keyword>